<dbReference type="PANTHER" id="PTHR22594:SF34">
    <property type="entry name" value="ASPARAGINE--TRNA LIGASE, MITOCHONDRIAL-RELATED"/>
    <property type="match status" value="1"/>
</dbReference>
<dbReference type="InterPro" id="IPR038085">
    <property type="entry name" value="Rnp2-like_sf"/>
</dbReference>
<name>A0A8S1GZK4_9PELO</name>
<keyword evidence="5" id="KW-0067">ATP-binding</keyword>
<dbReference type="Gene3D" id="3.30.930.10">
    <property type="entry name" value="Bira Bifunctional Protein, Domain 2"/>
    <property type="match status" value="1"/>
</dbReference>
<evidence type="ECO:0000256" key="9">
    <source>
        <dbReference type="SAM" id="Phobius"/>
    </source>
</evidence>
<evidence type="ECO:0000313" key="12">
    <source>
        <dbReference type="EMBL" id="CAD6188522.1"/>
    </source>
</evidence>
<comment type="similarity">
    <text evidence="1">Belongs to the eukaryotic/archaeal RNase P protein component 2 family.</text>
</comment>
<evidence type="ECO:0000256" key="5">
    <source>
        <dbReference type="ARBA" id="ARBA00022840"/>
    </source>
</evidence>
<keyword evidence="2" id="KW-0436">Ligase</keyword>
<protein>
    <submittedName>
        <fullName evidence="12">Uncharacterized protein</fullName>
    </submittedName>
</protein>
<evidence type="ECO:0000256" key="8">
    <source>
        <dbReference type="SAM" id="MobiDB-lite"/>
    </source>
</evidence>
<dbReference type="InterPro" id="IPR035984">
    <property type="entry name" value="Acyl-CoA-binding_sf"/>
</dbReference>
<feature type="transmembrane region" description="Helical" evidence="9">
    <location>
        <begin position="861"/>
        <end position="879"/>
    </location>
</feature>
<dbReference type="SUPFAM" id="SSF55681">
    <property type="entry name" value="Class II aaRS and biotin synthetases"/>
    <property type="match status" value="1"/>
</dbReference>
<feature type="compositionally biased region" description="Polar residues" evidence="8">
    <location>
        <begin position="757"/>
        <end position="775"/>
    </location>
</feature>
<dbReference type="Pfam" id="PF00152">
    <property type="entry name" value="tRNA-synt_2"/>
    <property type="match status" value="1"/>
</dbReference>
<proteinExistence type="inferred from homology"/>
<dbReference type="Gene3D" id="1.20.80.10">
    <property type="match status" value="1"/>
</dbReference>
<dbReference type="InterPro" id="IPR045864">
    <property type="entry name" value="aa-tRNA-synth_II/BPL/LPL"/>
</dbReference>
<dbReference type="Gene3D" id="2.40.50.140">
    <property type="entry name" value="Nucleic acid-binding proteins"/>
    <property type="match status" value="1"/>
</dbReference>
<dbReference type="PANTHER" id="PTHR22594">
    <property type="entry name" value="ASPARTYL/LYSYL-TRNA SYNTHETASE"/>
    <property type="match status" value="1"/>
</dbReference>
<reference evidence="12" key="1">
    <citation type="submission" date="2020-10" db="EMBL/GenBank/DDBJ databases">
        <authorList>
            <person name="Kikuchi T."/>
        </authorList>
    </citation>
    <scope>NUCLEOTIDE SEQUENCE</scope>
    <source>
        <strain evidence="12">NKZ352</strain>
    </source>
</reference>
<dbReference type="AlphaFoldDB" id="A0A8S1GZK4"/>
<organism evidence="12 13">
    <name type="scientific">Caenorhabditis auriculariae</name>
    <dbReference type="NCBI Taxonomy" id="2777116"/>
    <lineage>
        <taxon>Eukaryota</taxon>
        <taxon>Metazoa</taxon>
        <taxon>Ecdysozoa</taxon>
        <taxon>Nematoda</taxon>
        <taxon>Chromadorea</taxon>
        <taxon>Rhabditida</taxon>
        <taxon>Rhabditina</taxon>
        <taxon>Rhabditomorpha</taxon>
        <taxon>Rhabditoidea</taxon>
        <taxon>Rhabditidae</taxon>
        <taxon>Peloderinae</taxon>
        <taxon>Caenorhabditis</taxon>
    </lineage>
</organism>
<dbReference type="SUPFAM" id="SSF47027">
    <property type="entry name" value="Acyl-CoA binding protein"/>
    <property type="match status" value="1"/>
</dbReference>
<dbReference type="GO" id="GO:0005524">
    <property type="term" value="F:ATP binding"/>
    <property type="evidence" value="ECO:0007669"/>
    <property type="project" value="UniProtKB-KW"/>
</dbReference>
<dbReference type="Gene3D" id="3.30.70.3250">
    <property type="entry name" value="Ribonuclease P, Pop5 subunit"/>
    <property type="match status" value="1"/>
</dbReference>
<dbReference type="GO" id="GO:0001682">
    <property type="term" value="P:tRNA 5'-leader removal"/>
    <property type="evidence" value="ECO:0007669"/>
    <property type="project" value="InterPro"/>
</dbReference>
<dbReference type="Pfam" id="PF01900">
    <property type="entry name" value="RNase_P_Rpp14"/>
    <property type="match status" value="1"/>
</dbReference>
<dbReference type="InterPro" id="IPR004365">
    <property type="entry name" value="NA-bd_OB_tRNA"/>
</dbReference>
<dbReference type="Pfam" id="PF01336">
    <property type="entry name" value="tRNA_anti-codon"/>
    <property type="match status" value="1"/>
</dbReference>
<dbReference type="PROSITE" id="PS50862">
    <property type="entry name" value="AA_TRNA_LIGASE_II"/>
    <property type="match status" value="1"/>
</dbReference>
<dbReference type="GO" id="GO:0000062">
    <property type="term" value="F:fatty-acyl-CoA binding"/>
    <property type="evidence" value="ECO:0007669"/>
    <property type="project" value="InterPro"/>
</dbReference>
<dbReference type="Pfam" id="PF00887">
    <property type="entry name" value="ACBP"/>
    <property type="match status" value="1"/>
</dbReference>
<dbReference type="EMBL" id="CAJGYM010000008">
    <property type="protein sequence ID" value="CAD6188522.1"/>
    <property type="molecule type" value="Genomic_DNA"/>
</dbReference>
<feature type="domain" description="Aminoacyl-transfer RNA synthetases class-II family profile" evidence="10">
    <location>
        <begin position="145"/>
        <end position="447"/>
    </location>
</feature>
<keyword evidence="4" id="KW-0547">Nucleotide-binding</keyword>
<evidence type="ECO:0000313" key="13">
    <source>
        <dbReference type="Proteomes" id="UP000835052"/>
    </source>
</evidence>
<gene>
    <name evidence="12" type="ORF">CAUJ_LOCUS4441</name>
</gene>
<sequence length="884" mass="101611">MVLTRVTSRLIRSRLIFFERARSYASEKAQEENSSTSIQGWVTNVQKRGKMVFVKVDDGVSPKHVQLVFSKEKDVNVTVGSALKASGSWQKSLGAQQEMDFFVEELDVLSRDSNPRYDTLSADNLRKNVHLRARSQGFAALVKARSRVFSQTHNFFMNRDFVHIDTPMFTRNDCESGGEVFTVADSLLKIQTFRDYLIFGNEKDETLYLTVSSQLHLEAMCSRIPKVYTLSPAFRAEKQQSHAHLCEFRMLEAELAFCDDVETICDLVEQYVKEMISFTVGEAHLQRYISEMTVLRDSHDFSRLEDYLKRPWPRIRYDKAVECLKELGEKLSPNGGINKKNELRLVDHHGSPVFVTHYPANQKPPYMKQNENQETLSFDLLCPVVGELAGGSVRESDVEELRKRGFDIDWYLECRQRGQPVSAGFGIGFERLLQFLFSIRNIKDTIPFPRCLSSLRDMVKVKNRYFLLQLIFNDGVEKDIHPGEIFKEVMKLATDMFGDLGNAALRSSLMVKVADGDVFVLRVESSSEKYVAAALPLVLKISSQPLVVRTLFIGRSMRACEKRLLSFRRNELYDLLRSCDNEAERKVVLNALEKVSGRINIEGFCLRPTKLDYVVARNAFQSPYQFLRFPLLIINCLLTFLPLLTSSQKMSIDEKFEAAVFIVQNLPKEGDVKTSINEKLSFLRVVQTGDEGYKWDAWHKLGDMSSDEAKETYLEKLREKIELTQENFETSSWMGGEVYEKLQPKFAFLEKEARLEPSTNQTEQTAASNSSTPLSDNEYVDAVEDEELSVSRSSSFVEPSRKRHASSLRVSCARVEKELKMIHEQIEKLGKAVEERHNLLVSLFKKCSVYLLVPQKLSWKTVIFFIVWPFFANFLLRYFKRLFA</sequence>
<keyword evidence="13" id="KW-1185">Reference proteome</keyword>
<keyword evidence="9" id="KW-0812">Transmembrane</keyword>
<feature type="domain" description="ACB" evidence="11">
    <location>
        <begin position="652"/>
        <end position="726"/>
    </location>
</feature>
<dbReference type="InterPro" id="IPR004364">
    <property type="entry name" value="Aa-tRNA-synt_II"/>
</dbReference>
<evidence type="ECO:0000259" key="11">
    <source>
        <dbReference type="PROSITE" id="PS51228"/>
    </source>
</evidence>
<dbReference type="SUPFAM" id="SSF50249">
    <property type="entry name" value="Nucleic acid-binding proteins"/>
    <property type="match status" value="1"/>
</dbReference>
<dbReference type="PROSITE" id="PS51228">
    <property type="entry name" value="ACB_2"/>
    <property type="match status" value="1"/>
</dbReference>
<dbReference type="InterPro" id="IPR002759">
    <property type="entry name" value="Pop5/Rpp14/Rnp2-like"/>
</dbReference>
<dbReference type="OrthoDB" id="360585at2759"/>
<dbReference type="InterPro" id="IPR012340">
    <property type="entry name" value="NA-bd_OB-fold"/>
</dbReference>
<comment type="caution">
    <text evidence="12">The sequence shown here is derived from an EMBL/GenBank/DDBJ whole genome shotgun (WGS) entry which is preliminary data.</text>
</comment>
<keyword evidence="3" id="KW-0819">tRNA processing</keyword>
<dbReference type="GO" id="GO:0005739">
    <property type="term" value="C:mitochondrion"/>
    <property type="evidence" value="ECO:0007669"/>
    <property type="project" value="TreeGrafter"/>
</dbReference>
<evidence type="ECO:0000256" key="7">
    <source>
        <dbReference type="ARBA" id="ARBA00023146"/>
    </source>
</evidence>
<evidence type="ECO:0000256" key="2">
    <source>
        <dbReference type="ARBA" id="ARBA00022598"/>
    </source>
</evidence>
<keyword evidence="6" id="KW-0648">Protein biosynthesis</keyword>
<feature type="region of interest" description="Disordered" evidence="8">
    <location>
        <begin position="755"/>
        <end position="776"/>
    </location>
</feature>
<dbReference type="InterPro" id="IPR014352">
    <property type="entry name" value="FERM/acyl-CoA-bd_prot_sf"/>
</dbReference>
<keyword evidence="9" id="KW-1133">Transmembrane helix</keyword>
<evidence type="ECO:0000259" key="10">
    <source>
        <dbReference type="PROSITE" id="PS50862"/>
    </source>
</evidence>
<dbReference type="GO" id="GO:0030677">
    <property type="term" value="C:ribonuclease P complex"/>
    <property type="evidence" value="ECO:0007669"/>
    <property type="project" value="InterPro"/>
</dbReference>
<dbReference type="InterPro" id="IPR000582">
    <property type="entry name" value="Acyl-CoA-binding_protein"/>
</dbReference>
<accession>A0A8S1GZK4</accession>
<dbReference type="GO" id="GO:0003676">
    <property type="term" value="F:nucleic acid binding"/>
    <property type="evidence" value="ECO:0007669"/>
    <property type="project" value="InterPro"/>
</dbReference>
<dbReference type="SUPFAM" id="SSF160350">
    <property type="entry name" value="Rnp2-like"/>
    <property type="match status" value="1"/>
</dbReference>
<evidence type="ECO:0000256" key="3">
    <source>
        <dbReference type="ARBA" id="ARBA00022694"/>
    </source>
</evidence>
<evidence type="ECO:0000256" key="6">
    <source>
        <dbReference type="ARBA" id="ARBA00022917"/>
    </source>
</evidence>
<dbReference type="GO" id="GO:0004816">
    <property type="term" value="F:asparagine-tRNA ligase activity"/>
    <property type="evidence" value="ECO:0007669"/>
    <property type="project" value="TreeGrafter"/>
</dbReference>
<evidence type="ECO:0000256" key="1">
    <source>
        <dbReference type="ARBA" id="ARBA00010800"/>
    </source>
</evidence>
<keyword evidence="9" id="KW-0472">Membrane</keyword>
<dbReference type="InterPro" id="IPR006195">
    <property type="entry name" value="aa-tRNA-synth_II"/>
</dbReference>
<dbReference type="GO" id="GO:0006421">
    <property type="term" value="P:asparaginyl-tRNA aminoacylation"/>
    <property type="evidence" value="ECO:0007669"/>
    <property type="project" value="TreeGrafter"/>
</dbReference>
<evidence type="ECO:0000256" key="4">
    <source>
        <dbReference type="ARBA" id="ARBA00022741"/>
    </source>
</evidence>
<keyword evidence="7" id="KW-0030">Aminoacyl-tRNA synthetase</keyword>
<dbReference type="Proteomes" id="UP000835052">
    <property type="component" value="Unassembled WGS sequence"/>
</dbReference>